<dbReference type="Proteomes" id="UP000215137">
    <property type="component" value="Chromosome"/>
</dbReference>
<dbReference type="InterPro" id="IPR024617">
    <property type="entry name" value="DUF3870"/>
</dbReference>
<dbReference type="EMBL" id="CP022983">
    <property type="protein sequence ID" value="ASV66826.1"/>
    <property type="molecule type" value="Genomic_DNA"/>
</dbReference>
<sequence length="109" mass="12326">MAMSTAFLTAYAKAPQNTPMYENNKQIGIMLEINKQSHTIVNVDSTFMTGLAKDYLKRMIIGTDFSIDISDLILDIEMNCIIPSQQALIVALKVAHQKYRDTFLKKPIE</sequence>
<name>A0A248TF71_9BACI</name>
<proteinExistence type="predicted"/>
<keyword evidence="3" id="KW-1185">Reference proteome</keyword>
<dbReference type="KEGG" id="bko:CKF48_05520"/>
<evidence type="ECO:0000259" key="1">
    <source>
        <dbReference type="Pfam" id="PF12986"/>
    </source>
</evidence>
<gene>
    <name evidence="2" type="ORF">CKF48_05520</name>
</gene>
<reference evidence="2 3" key="1">
    <citation type="submission" date="2017-08" db="EMBL/GenBank/DDBJ databases">
        <title>Complete Genome Sequence of Bacillus kochii Oregon-R-modENCODE STRAIN BDGP4, isolated from Drosophila melanogaster gut.</title>
        <authorList>
            <person name="Wan K.H."/>
            <person name="Yu C."/>
            <person name="Park S."/>
            <person name="Hammonds A.S."/>
            <person name="Booth B.W."/>
            <person name="Celniker S.E."/>
        </authorList>
    </citation>
    <scope>NUCLEOTIDE SEQUENCE [LARGE SCALE GENOMIC DNA]</scope>
    <source>
        <strain evidence="2 3">BDGP4</strain>
    </source>
</reference>
<organism evidence="2 3">
    <name type="scientific">Cytobacillus kochii</name>
    <dbReference type="NCBI Taxonomy" id="859143"/>
    <lineage>
        <taxon>Bacteria</taxon>
        <taxon>Bacillati</taxon>
        <taxon>Bacillota</taxon>
        <taxon>Bacilli</taxon>
        <taxon>Bacillales</taxon>
        <taxon>Bacillaceae</taxon>
        <taxon>Cytobacillus</taxon>
    </lineage>
</organism>
<evidence type="ECO:0000313" key="3">
    <source>
        <dbReference type="Proteomes" id="UP000215137"/>
    </source>
</evidence>
<dbReference type="RefSeq" id="WP_095370401.1">
    <property type="nucleotide sequence ID" value="NZ_CP022983.1"/>
</dbReference>
<protein>
    <recommendedName>
        <fullName evidence="1">DUF3870 domain-containing protein</fullName>
    </recommendedName>
</protein>
<dbReference type="Pfam" id="PF12986">
    <property type="entry name" value="DUF3870"/>
    <property type="match status" value="1"/>
</dbReference>
<evidence type="ECO:0000313" key="2">
    <source>
        <dbReference type="EMBL" id="ASV66826.1"/>
    </source>
</evidence>
<dbReference type="AlphaFoldDB" id="A0A248TF71"/>
<feature type="domain" description="DUF3870" evidence="1">
    <location>
        <begin position="8"/>
        <end position="100"/>
    </location>
</feature>
<dbReference type="OrthoDB" id="2931914at2"/>
<accession>A0A248TF71</accession>